<proteinExistence type="predicted"/>
<keyword evidence="2" id="KW-1185">Reference proteome</keyword>
<evidence type="ECO:0000313" key="2">
    <source>
        <dbReference type="Proteomes" id="UP001497444"/>
    </source>
</evidence>
<accession>A0ABP0X9V6</accession>
<protein>
    <recommendedName>
        <fullName evidence="3">C2H2-type domain-containing protein</fullName>
    </recommendedName>
</protein>
<sequence length="113" mass="12439">MLRAVGRRLQPSSIFRLSSSSSTYNSASLLPPVNSASRVYSDPCRVSNVNCINYDSRQCGACGSFINHDDVSNKQLRVHLRSELRTYGAIACVSRWPWSSTSFSTGSLPSTFL</sequence>
<reference evidence="1" key="1">
    <citation type="submission" date="2024-02" db="EMBL/GenBank/DDBJ databases">
        <authorList>
            <consortium name="ELIXIR-Norway"/>
            <consortium name="Elixir Norway"/>
        </authorList>
    </citation>
    <scope>NUCLEOTIDE SEQUENCE</scope>
</reference>
<gene>
    <name evidence="1" type="ORF">CSSPJE1EN1_LOCUS20214</name>
</gene>
<name>A0ABP0X9V6_9BRYO</name>
<dbReference type="EMBL" id="OZ020101">
    <property type="protein sequence ID" value="CAK9274736.1"/>
    <property type="molecule type" value="Genomic_DNA"/>
</dbReference>
<organism evidence="1 2">
    <name type="scientific">Sphagnum jensenii</name>
    <dbReference type="NCBI Taxonomy" id="128206"/>
    <lineage>
        <taxon>Eukaryota</taxon>
        <taxon>Viridiplantae</taxon>
        <taxon>Streptophyta</taxon>
        <taxon>Embryophyta</taxon>
        <taxon>Bryophyta</taxon>
        <taxon>Sphagnophytina</taxon>
        <taxon>Sphagnopsida</taxon>
        <taxon>Sphagnales</taxon>
        <taxon>Sphagnaceae</taxon>
        <taxon>Sphagnum</taxon>
    </lineage>
</organism>
<evidence type="ECO:0008006" key="3">
    <source>
        <dbReference type="Google" id="ProtNLM"/>
    </source>
</evidence>
<dbReference type="Proteomes" id="UP001497444">
    <property type="component" value="Chromosome 6"/>
</dbReference>
<evidence type="ECO:0000313" key="1">
    <source>
        <dbReference type="EMBL" id="CAK9274736.1"/>
    </source>
</evidence>